<dbReference type="AlphaFoldDB" id="A0A9W6X186"/>
<protein>
    <submittedName>
        <fullName evidence="1">Unnamed protein product</fullName>
    </submittedName>
</protein>
<dbReference type="Proteomes" id="UP001165121">
    <property type="component" value="Unassembled WGS sequence"/>
</dbReference>
<organism evidence="1 2">
    <name type="scientific">Phytophthora fragariaefolia</name>
    <dbReference type="NCBI Taxonomy" id="1490495"/>
    <lineage>
        <taxon>Eukaryota</taxon>
        <taxon>Sar</taxon>
        <taxon>Stramenopiles</taxon>
        <taxon>Oomycota</taxon>
        <taxon>Peronosporomycetes</taxon>
        <taxon>Peronosporales</taxon>
        <taxon>Peronosporaceae</taxon>
        <taxon>Phytophthora</taxon>
    </lineage>
</organism>
<gene>
    <name evidence="1" type="ORF">Pfra01_000503600</name>
</gene>
<accession>A0A9W6X186</accession>
<sequence>MSSIPDYGAGLPAQYKTASAGDINQLGIKKLFRMLILGPSFSGKNNLCMYILKHSPNSFSHLHIIARNPDQELYRYLQDKLNGFITIHDLESPPSVDRIRNSKGNGVELVIIDDYSNDKLLMERVFSHYFTRGRHLKLSTICLVHSYFACPKMIRLNSEYVPILKANSKRDLKMLLKDFNIPNTTKDGLIRAYDQATSRKGQCLFLDSVKGEMRFNFDKPIKQSRYEYITDSEEI</sequence>
<evidence type="ECO:0000313" key="2">
    <source>
        <dbReference type="Proteomes" id="UP001165121"/>
    </source>
</evidence>
<proteinExistence type="predicted"/>
<dbReference type="InterPro" id="IPR006758">
    <property type="entry name" value="A32L"/>
</dbReference>
<dbReference type="OrthoDB" id="103805at2759"/>
<dbReference type="EMBL" id="BSXT01000399">
    <property type="protein sequence ID" value="GMF26520.1"/>
    <property type="molecule type" value="Genomic_DNA"/>
</dbReference>
<reference evidence="1" key="1">
    <citation type="submission" date="2023-04" db="EMBL/GenBank/DDBJ databases">
        <title>Phytophthora fragariaefolia NBRC 109709.</title>
        <authorList>
            <person name="Ichikawa N."/>
            <person name="Sato H."/>
            <person name="Tonouchi N."/>
        </authorList>
    </citation>
    <scope>NUCLEOTIDE SEQUENCE</scope>
    <source>
        <strain evidence="1">NBRC 109709</strain>
    </source>
</reference>
<dbReference type="Pfam" id="PF04665">
    <property type="entry name" value="Pox_A32"/>
    <property type="match status" value="1"/>
</dbReference>
<name>A0A9W6X186_9STRA</name>
<comment type="caution">
    <text evidence="1">The sequence shown here is derived from an EMBL/GenBank/DDBJ whole genome shotgun (WGS) entry which is preliminary data.</text>
</comment>
<keyword evidence="2" id="KW-1185">Reference proteome</keyword>
<evidence type="ECO:0000313" key="1">
    <source>
        <dbReference type="EMBL" id="GMF26520.1"/>
    </source>
</evidence>